<accession>A0A9P6CRA0</accession>
<evidence type="ECO:0000256" key="1">
    <source>
        <dbReference type="SAM" id="MobiDB-lite"/>
    </source>
</evidence>
<sequence>AVAGATNTVANLPPASPFAELLRRSRFASFDPAIRQTYSTPPAYAHKGDWGLKRPIALRRKNAFISLTSFESPAHFIEWNHAENQVRFIRRIEEMGVMPRTANHTPWYKAVGQGRTQWFMDSEFCPGEGHELSETRAAPPTIELKNLGKKGAGNYGAKRGPPRQAKQKNSTAPAHVSLNIDAMSPREFTRYLRTLRELRPAFQAHIKARAMEENNNILANKSLYALAQNTEVGYHRRFLQEHMSKEFANRESLKFEQHPHPNAALLYHHPSPLDTQL</sequence>
<dbReference type="Proteomes" id="UP000807353">
    <property type="component" value="Unassembled WGS sequence"/>
</dbReference>
<protein>
    <submittedName>
        <fullName evidence="2">Uncharacterized protein</fullName>
    </submittedName>
</protein>
<feature type="non-terminal residue" evidence="2">
    <location>
        <position position="277"/>
    </location>
</feature>
<gene>
    <name evidence="2" type="ORF">BDZ94DRAFT_1127526</name>
</gene>
<reference evidence="2" key="1">
    <citation type="submission" date="2020-11" db="EMBL/GenBank/DDBJ databases">
        <authorList>
            <consortium name="DOE Joint Genome Institute"/>
            <person name="Ahrendt S."/>
            <person name="Riley R."/>
            <person name="Andreopoulos W."/>
            <person name="Labutti K."/>
            <person name="Pangilinan J."/>
            <person name="Ruiz-Duenas F.J."/>
            <person name="Barrasa J.M."/>
            <person name="Sanchez-Garcia M."/>
            <person name="Camarero S."/>
            <person name="Miyauchi S."/>
            <person name="Serrano A."/>
            <person name="Linde D."/>
            <person name="Babiker R."/>
            <person name="Drula E."/>
            <person name="Ayuso-Fernandez I."/>
            <person name="Pacheco R."/>
            <person name="Padilla G."/>
            <person name="Ferreira P."/>
            <person name="Barriuso J."/>
            <person name="Kellner H."/>
            <person name="Castanera R."/>
            <person name="Alfaro M."/>
            <person name="Ramirez L."/>
            <person name="Pisabarro A.G."/>
            <person name="Kuo A."/>
            <person name="Tritt A."/>
            <person name="Lipzen A."/>
            <person name="He G."/>
            <person name="Yan M."/>
            <person name="Ng V."/>
            <person name="Cullen D."/>
            <person name="Martin F."/>
            <person name="Rosso M.-N."/>
            <person name="Henrissat B."/>
            <person name="Hibbett D."/>
            <person name="Martinez A.T."/>
            <person name="Grigoriev I.V."/>
        </authorList>
    </citation>
    <scope>NUCLEOTIDE SEQUENCE</scope>
    <source>
        <strain evidence="2">CBS 247.69</strain>
    </source>
</reference>
<evidence type="ECO:0000313" key="2">
    <source>
        <dbReference type="EMBL" id="KAF9469403.1"/>
    </source>
</evidence>
<dbReference type="Pfam" id="PF11709">
    <property type="entry name" value="Mit_ribos_Mrp51"/>
    <property type="match status" value="1"/>
</dbReference>
<dbReference type="OrthoDB" id="2735536at2759"/>
<keyword evidence="3" id="KW-1185">Reference proteome</keyword>
<feature type="non-terminal residue" evidence="2">
    <location>
        <position position="1"/>
    </location>
</feature>
<feature type="region of interest" description="Disordered" evidence="1">
    <location>
        <begin position="145"/>
        <end position="174"/>
    </location>
</feature>
<proteinExistence type="predicted"/>
<dbReference type="InterPro" id="IPR016712">
    <property type="entry name" value="Rbsml_bS1m-like"/>
</dbReference>
<evidence type="ECO:0000313" key="3">
    <source>
        <dbReference type="Proteomes" id="UP000807353"/>
    </source>
</evidence>
<comment type="caution">
    <text evidence="2">The sequence shown here is derived from an EMBL/GenBank/DDBJ whole genome shotgun (WGS) entry which is preliminary data.</text>
</comment>
<organism evidence="2 3">
    <name type="scientific">Collybia nuda</name>
    <dbReference type="NCBI Taxonomy" id="64659"/>
    <lineage>
        <taxon>Eukaryota</taxon>
        <taxon>Fungi</taxon>
        <taxon>Dikarya</taxon>
        <taxon>Basidiomycota</taxon>
        <taxon>Agaricomycotina</taxon>
        <taxon>Agaricomycetes</taxon>
        <taxon>Agaricomycetidae</taxon>
        <taxon>Agaricales</taxon>
        <taxon>Tricholomatineae</taxon>
        <taxon>Clitocybaceae</taxon>
        <taxon>Collybia</taxon>
    </lineage>
</organism>
<dbReference type="EMBL" id="MU150230">
    <property type="protein sequence ID" value="KAF9469403.1"/>
    <property type="molecule type" value="Genomic_DNA"/>
</dbReference>
<dbReference type="PANTHER" id="PTHR28058:SF1">
    <property type="entry name" value="SMALL RIBOSOMAL SUBUNIT PROTEIN BS1M"/>
    <property type="match status" value="1"/>
</dbReference>
<dbReference type="AlphaFoldDB" id="A0A9P6CRA0"/>
<name>A0A9P6CRA0_9AGAR</name>
<dbReference type="PANTHER" id="PTHR28058">
    <property type="entry name" value="37S RIBOSOMAL PROTEIN MRP51, MITOCHONDRIAL"/>
    <property type="match status" value="1"/>
</dbReference>